<dbReference type="PANTHER" id="PTHR46873">
    <property type="entry name" value="EXPRESSED PROTEIN"/>
    <property type="match status" value="1"/>
</dbReference>
<proteinExistence type="predicted"/>
<dbReference type="FunFam" id="2.40.100.10:FF:000086">
    <property type="entry name" value="Predicted protein"/>
    <property type="match status" value="1"/>
</dbReference>
<feature type="transmembrane region" description="Helical" evidence="1">
    <location>
        <begin position="17"/>
        <end position="37"/>
    </location>
</feature>
<keyword evidence="1" id="KW-0812">Transmembrane</keyword>
<name>A0AAW1WVN1_RUBAR</name>
<feature type="domain" description="PPIase cyclophilin-type" evidence="2">
    <location>
        <begin position="168"/>
        <end position="320"/>
    </location>
</feature>
<comment type="caution">
    <text evidence="3">The sequence shown here is derived from an EMBL/GenBank/DDBJ whole genome shotgun (WGS) entry which is preliminary data.</text>
</comment>
<dbReference type="AlphaFoldDB" id="A0AAW1WVN1"/>
<dbReference type="SUPFAM" id="SSF50891">
    <property type="entry name" value="Cyclophilin-like"/>
    <property type="match status" value="1"/>
</dbReference>
<organism evidence="3 4">
    <name type="scientific">Rubus argutus</name>
    <name type="common">Southern blackberry</name>
    <dbReference type="NCBI Taxonomy" id="59490"/>
    <lineage>
        <taxon>Eukaryota</taxon>
        <taxon>Viridiplantae</taxon>
        <taxon>Streptophyta</taxon>
        <taxon>Embryophyta</taxon>
        <taxon>Tracheophyta</taxon>
        <taxon>Spermatophyta</taxon>
        <taxon>Magnoliopsida</taxon>
        <taxon>eudicotyledons</taxon>
        <taxon>Gunneridae</taxon>
        <taxon>Pentapetalae</taxon>
        <taxon>rosids</taxon>
        <taxon>fabids</taxon>
        <taxon>Rosales</taxon>
        <taxon>Rosaceae</taxon>
        <taxon>Rosoideae</taxon>
        <taxon>Rosoideae incertae sedis</taxon>
        <taxon>Rubus</taxon>
    </lineage>
</organism>
<reference evidence="3 4" key="1">
    <citation type="journal article" date="2023" name="G3 (Bethesda)">
        <title>A chromosome-length genome assembly and annotation of blackberry (Rubus argutus, cv. 'Hillquist').</title>
        <authorList>
            <person name="Bruna T."/>
            <person name="Aryal R."/>
            <person name="Dudchenko O."/>
            <person name="Sargent D.J."/>
            <person name="Mead D."/>
            <person name="Buti M."/>
            <person name="Cavallini A."/>
            <person name="Hytonen T."/>
            <person name="Andres J."/>
            <person name="Pham M."/>
            <person name="Weisz D."/>
            <person name="Mascagni F."/>
            <person name="Usai G."/>
            <person name="Natali L."/>
            <person name="Bassil N."/>
            <person name="Fernandez G.E."/>
            <person name="Lomsadze A."/>
            <person name="Armour M."/>
            <person name="Olukolu B."/>
            <person name="Poorten T."/>
            <person name="Britton C."/>
            <person name="Davik J."/>
            <person name="Ashrafi H."/>
            <person name="Aiden E.L."/>
            <person name="Borodovsky M."/>
            <person name="Worthington M."/>
        </authorList>
    </citation>
    <scope>NUCLEOTIDE SEQUENCE [LARGE SCALE GENOMIC DNA]</scope>
    <source>
        <strain evidence="3">PI 553951</strain>
    </source>
</reference>
<dbReference type="PROSITE" id="PS51257">
    <property type="entry name" value="PROKAR_LIPOPROTEIN"/>
    <property type="match status" value="1"/>
</dbReference>
<dbReference type="EMBL" id="JBEDUW010000005">
    <property type="protein sequence ID" value="KAK9927733.1"/>
    <property type="molecule type" value="Genomic_DNA"/>
</dbReference>
<evidence type="ECO:0000313" key="4">
    <source>
        <dbReference type="Proteomes" id="UP001457282"/>
    </source>
</evidence>
<keyword evidence="1" id="KW-0472">Membrane</keyword>
<dbReference type="PANTHER" id="PTHR46873:SF1">
    <property type="entry name" value="EXPRESSED PROTEIN"/>
    <property type="match status" value="1"/>
</dbReference>
<evidence type="ECO:0000313" key="3">
    <source>
        <dbReference type="EMBL" id="KAK9927733.1"/>
    </source>
</evidence>
<dbReference type="Gene3D" id="2.40.100.10">
    <property type="entry name" value="Cyclophilin-like"/>
    <property type="match status" value="1"/>
</dbReference>
<gene>
    <name evidence="3" type="ORF">M0R45_024902</name>
</gene>
<evidence type="ECO:0000259" key="2">
    <source>
        <dbReference type="Pfam" id="PF00160"/>
    </source>
</evidence>
<protein>
    <recommendedName>
        <fullName evidence="2">PPIase cyclophilin-type domain-containing protein</fullName>
    </recommendedName>
</protein>
<dbReference type="GO" id="GO:0003755">
    <property type="term" value="F:peptidyl-prolyl cis-trans isomerase activity"/>
    <property type="evidence" value="ECO:0007669"/>
    <property type="project" value="InterPro"/>
</dbReference>
<accession>A0AAW1WVN1</accession>
<sequence>MGRKQNDPEGTHYSTPVLLLVGFFSCALVYAFLSVVLKPNAPSLFSELESSALVEESGAGDAKGESGGCCGGIENLELWGAAVKWGSEFKFNSSEGCCKACKAMCTGTDGPCLCDTWVYCGNREACGSKFGECWLKKQKDTLSPERQETGETVSWTSGIIFGRGEGIVGLETQHGTLHLKLFPDCAPHSVAYILELLKLRHCAGCQFYRAEGRGESWDSEGNHIKDASFGPPFALVQGTLEAQGATFKKFPTEVCPTLRRGSVAWIGSGPEFFISLANHEEWKKEYTVFASVLPEDMNIAEKIAQLPTTSDVWNNINVSVLEKPVPLMLRRIKTSHGDLTTNGK</sequence>
<keyword evidence="4" id="KW-1185">Reference proteome</keyword>
<evidence type="ECO:0000256" key="1">
    <source>
        <dbReference type="SAM" id="Phobius"/>
    </source>
</evidence>
<dbReference type="InterPro" id="IPR002130">
    <property type="entry name" value="Cyclophilin-type_PPIase_dom"/>
</dbReference>
<dbReference type="InterPro" id="IPR029000">
    <property type="entry name" value="Cyclophilin-like_dom_sf"/>
</dbReference>
<dbReference type="Proteomes" id="UP001457282">
    <property type="component" value="Unassembled WGS sequence"/>
</dbReference>
<keyword evidence="1" id="KW-1133">Transmembrane helix</keyword>
<dbReference type="Pfam" id="PF00160">
    <property type="entry name" value="Pro_isomerase"/>
    <property type="match status" value="1"/>
</dbReference>